<feature type="compositionally biased region" description="Basic and acidic residues" evidence="1">
    <location>
        <begin position="116"/>
        <end position="129"/>
    </location>
</feature>
<feature type="compositionally biased region" description="Basic residues" evidence="1">
    <location>
        <begin position="197"/>
        <end position="210"/>
    </location>
</feature>
<evidence type="ECO:0000313" key="3">
    <source>
        <dbReference type="Proteomes" id="UP001201812"/>
    </source>
</evidence>
<dbReference type="AlphaFoldDB" id="A0AAD4R936"/>
<dbReference type="EMBL" id="JAKKPZ010000008">
    <property type="protein sequence ID" value="KAI1718175.1"/>
    <property type="molecule type" value="Genomic_DNA"/>
</dbReference>
<accession>A0AAD4R936</accession>
<organism evidence="2 3">
    <name type="scientific">Ditylenchus destructor</name>
    <dbReference type="NCBI Taxonomy" id="166010"/>
    <lineage>
        <taxon>Eukaryota</taxon>
        <taxon>Metazoa</taxon>
        <taxon>Ecdysozoa</taxon>
        <taxon>Nematoda</taxon>
        <taxon>Chromadorea</taxon>
        <taxon>Rhabditida</taxon>
        <taxon>Tylenchina</taxon>
        <taxon>Tylenchomorpha</taxon>
        <taxon>Sphaerularioidea</taxon>
        <taxon>Anguinidae</taxon>
        <taxon>Anguininae</taxon>
        <taxon>Ditylenchus</taxon>
    </lineage>
</organism>
<name>A0AAD4R936_9BILA</name>
<reference evidence="2" key="1">
    <citation type="submission" date="2022-01" db="EMBL/GenBank/DDBJ databases">
        <title>Genome Sequence Resource for Two Populations of Ditylenchus destructor, the Migratory Endoparasitic Phytonematode.</title>
        <authorList>
            <person name="Zhang H."/>
            <person name="Lin R."/>
            <person name="Xie B."/>
        </authorList>
    </citation>
    <scope>NUCLEOTIDE SEQUENCE</scope>
    <source>
        <strain evidence="2">BazhouSP</strain>
    </source>
</reference>
<proteinExistence type="predicted"/>
<gene>
    <name evidence="2" type="ORF">DdX_06592</name>
</gene>
<sequence>MDPQSVDYLDPTLLASVKITEQQHFQNKPPEMFRRGRTPNRRDKTPNPSEGNIGAVYMPMPPMNSKAGRELRKAGANRAYSKEREVRAPVIVPRAPEPMGRGVRNRTPLNRYSPMRGEERTFNIRELNPRKPSPLRQIPGQTVAYSRPLKRESASPGPAKRQRVVESDSDMDDVTSSAAVNSPTKRRGRPPGSKNRSTSKKPVPKPRGRSVQKSQEPELHARLRRSMSRDSNISHVSNIRPRRRTVSRGTSSNGPTIQDYEDLGHEIVDHWKKIERMKRMIEDIKKAYDAKAKTFLEAIL</sequence>
<keyword evidence="3" id="KW-1185">Reference proteome</keyword>
<evidence type="ECO:0000256" key="1">
    <source>
        <dbReference type="SAM" id="MobiDB-lite"/>
    </source>
</evidence>
<feature type="compositionally biased region" description="Polar residues" evidence="1">
    <location>
        <begin position="247"/>
        <end position="256"/>
    </location>
</feature>
<feature type="region of interest" description="Disordered" evidence="1">
    <location>
        <begin position="19"/>
        <end position="259"/>
    </location>
</feature>
<protein>
    <submittedName>
        <fullName evidence="2">Uncharacterized protein</fullName>
    </submittedName>
</protein>
<feature type="compositionally biased region" description="Polar residues" evidence="1">
    <location>
        <begin position="174"/>
        <end position="183"/>
    </location>
</feature>
<evidence type="ECO:0000313" key="2">
    <source>
        <dbReference type="EMBL" id="KAI1718175.1"/>
    </source>
</evidence>
<comment type="caution">
    <text evidence="2">The sequence shown here is derived from an EMBL/GenBank/DDBJ whole genome shotgun (WGS) entry which is preliminary data.</text>
</comment>
<dbReference type="Proteomes" id="UP001201812">
    <property type="component" value="Unassembled WGS sequence"/>
</dbReference>